<proteinExistence type="predicted"/>
<comment type="caution">
    <text evidence="1">The sequence shown here is derived from an EMBL/GenBank/DDBJ whole genome shotgun (WGS) entry which is preliminary data.</text>
</comment>
<name>A0A1G1VAI6_9BACT</name>
<evidence type="ECO:0000313" key="2">
    <source>
        <dbReference type="Proteomes" id="UP000178659"/>
    </source>
</evidence>
<dbReference type="EMBL" id="MHCC01000027">
    <property type="protein sequence ID" value="OGY12494.1"/>
    <property type="molecule type" value="Genomic_DNA"/>
</dbReference>
<organism evidence="1 2">
    <name type="scientific">Candidatus Blackburnbacteria bacterium RIFCSPLOWO2_01_FULL_40_20</name>
    <dbReference type="NCBI Taxonomy" id="1797519"/>
    <lineage>
        <taxon>Bacteria</taxon>
        <taxon>Candidatus Blackburniibacteriota</taxon>
    </lineage>
</organism>
<dbReference type="NCBIfam" id="TIGR04256">
    <property type="entry name" value="GxxExxY"/>
    <property type="match status" value="1"/>
</dbReference>
<dbReference type="Proteomes" id="UP000178659">
    <property type="component" value="Unassembled WGS sequence"/>
</dbReference>
<reference evidence="1 2" key="1">
    <citation type="journal article" date="2016" name="Nat. Commun.">
        <title>Thousands of microbial genomes shed light on interconnected biogeochemical processes in an aquifer system.</title>
        <authorList>
            <person name="Anantharaman K."/>
            <person name="Brown C.T."/>
            <person name="Hug L.A."/>
            <person name="Sharon I."/>
            <person name="Castelle C.J."/>
            <person name="Probst A.J."/>
            <person name="Thomas B.C."/>
            <person name="Singh A."/>
            <person name="Wilkins M.J."/>
            <person name="Karaoz U."/>
            <person name="Brodie E.L."/>
            <person name="Williams K.H."/>
            <person name="Hubbard S.S."/>
            <person name="Banfield J.F."/>
        </authorList>
    </citation>
    <scope>NUCLEOTIDE SEQUENCE [LARGE SCALE GENOMIC DNA]</scope>
</reference>
<dbReference type="AlphaFoldDB" id="A0A1G1VAI6"/>
<accession>A0A1G1VAI6</accession>
<evidence type="ECO:0000313" key="1">
    <source>
        <dbReference type="EMBL" id="OGY12494.1"/>
    </source>
</evidence>
<gene>
    <name evidence="1" type="ORF">A3A77_00775</name>
</gene>
<protein>
    <recommendedName>
        <fullName evidence="3">GxxExxY protein</fullName>
    </recommendedName>
</protein>
<dbReference type="InterPro" id="IPR026350">
    <property type="entry name" value="GxxExxY"/>
</dbReference>
<evidence type="ECO:0008006" key="3">
    <source>
        <dbReference type="Google" id="ProtNLM"/>
    </source>
</evidence>
<dbReference type="Pfam" id="PF13366">
    <property type="entry name" value="PDDEXK_3"/>
    <property type="match status" value="1"/>
</dbReference>
<sequence>MDYLHSELTAKIIGAAIKVHKELGPGYPEKIYQRSLLEEFRKQELNCKREDTFRVLYEGKDVGFEVVDFKVEEKVIVELKSVREIMDVHKKQVIGYLKATGLRLGLILNFGKSKLEIKRVIL</sequence>